<dbReference type="EMBL" id="KL648650">
    <property type="protein sequence ID" value="KEY66594.1"/>
    <property type="molecule type" value="Genomic_DNA"/>
</dbReference>
<keyword evidence="1" id="KW-0479">Metal-binding</keyword>
<feature type="domain" description="RING-type" evidence="7">
    <location>
        <begin position="12"/>
        <end position="54"/>
    </location>
</feature>
<reference evidence="8 9" key="1">
    <citation type="journal article" date="2014" name="BMC Genomics">
        <title>Comparative genome sequencing reveals chemotype-specific gene clusters in the toxigenic black mold Stachybotrys.</title>
        <authorList>
            <person name="Semeiks J."/>
            <person name="Borek D."/>
            <person name="Otwinowski Z."/>
            <person name="Grishin N.V."/>
        </authorList>
    </citation>
    <scope>NUCLEOTIDE SEQUENCE [LARGE SCALE GENOMIC DNA]</scope>
    <source>
        <strain evidence="9">CBS 109288 / IBT 7711</strain>
    </source>
</reference>
<dbReference type="HOGENOM" id="CLU_049340_0_1_1"/>
<evidence type="ECO:0000256" key="5">
    <source>
        <dbReference type="SAM" id="Coils"/>
    </source>
</evidence>
<proteinExistence type="predicted"/>
<dbReference type="GO" id="GO:0061630">
    <property type="term" value="F:ubiquitin protein ligase activity"/>
    <property type="evidence" value="ECO:0007669"/>
    <property type="project" value="InterPro"/>
</dbReference>
<evidence type="ECO:0000313" key="9">
    <source>
        <dbReference type="Proteomes" id="UP000028045"/>
    </source>
</evidence>
<dbReference type="InterPro" id="IPR013083">
    <property type="entry name" value="Znf_RING/FYVE/PHD"/>
</dbReference>
<dbReference type="SUPFAM" id="SSF57850">
    <property type="entry name" value="RING/U-box"/>
    <property type="match status" value="1"/>
</dbReference>
<dbReference type="OrthoDB" id="441210at2759"/>
<dbReference type="PANTHER" id="PTHR14305">
    <property type="entry name" value="E3 UBIQUITIN-PROTEIN LIGASE CCNB1IP1"/>
    <property type="match status" value="1"/>
</dbReference>
<dbReference type="InterPro" id="IPR001841">
    <property type="entry name" value="Znf_RING"/>
</dbReference>
<keyword evidence="5" id="KW-0175">Coiled coil</keyword>
<protein>
    <recommendedName>
        <fullName evidence="7">RING-type domain-containing protein</fullName>
    </recommendedName>
</protein>
<sequence length="373" mass="40594">MDYALSCNTLRCRNEVTDSALVTTCSHIFCPDCARGLGLADHGAPQGIVCPACNSQLGNPDEAVINNLNPSEEYKTSVLSGLSPNVILECAGRALSFWAYQVTQDIYFQQYRYKTLAEKYSALNLRLEKTMNDANAEIESLQHKNNDLVAEFDNLRRKNDEYAQAYKDKHRKLLQTQELYEKVRRKAEMGQMQQAASDAVDSSLLAMQHSGTQDLQTGLSELERNDRPGSSMFNQSSRFDVIGMNSGLPRSNLPRPSNDNRWPQPSQLPRDGPMRGTAGLSRLPGLADVSSSSLENGLHQRAGHAGGILGANAHSVPSSIPAPLSNSSRRSLFANAPNFTHSRGGLNGVGLTSGLKVSHAPNLAGLEASVRPQ</sequence>
<dbReference type="GO" id="GO:0007131">
    <property type="term" value="P:reciprocal meiotic recombination"/>
    <property type="evidence" value="ECO:0007669"/>
    <property type="project" value="InterPro"/>
</dbReference>
<evidence type="ECO:0000256" key="4">
    <source>
        <dbReference type="PROSITE-ProRule" id="PRU00175"/>
    </source>
</evidence>
<dbReference type="PANTHER" id="PTHR14305:SF0">
    <property type="entry name" value="E3 UBIQUITIN-PROTEIN LIGASE CCNB1IP1"/>
    <property type="match status" value="1"/>
</dbReference>
<feature type="region of interest" description="Disordered" evidence="6">
    <location>
        <begin position="222"/>
        <end position="285"/>
    </location>
</feature>
<feature type="compositionally biased region" description="Polar residues" evidence="6">
    <location>
        <begin position="254"/>
        <end position="267"/>
    </location>
</feature>
<dbReference type="InterPro" id="IPR042448">
    <property type="entry name" value="CCNB1IP1"/>
</dbReference>
<keyword evidence="9" id="KW-1185">Reference proteome</keyword>
<organism evidence="8 9">
    <name type="scientific">Stachybotrys chartarum (strain CBS 109288 / IBT 7711)</name>
    <name type="common">Toxic black mold</name>
    <name type="synonym">Stilbospora chartarum</name>
    <dbReference type="NCBI Taxonomy" id="1280523"/>
    <lineage>
        <taxon>Eukaryota</taxon>
        <taxon>Fungi</taxon>
        <taxon>Dikarya</taxon>
        <taxon>Ascomycota</taxon>
        <taxon>Pezizomycotina</taxon>
        <taxon>Sordariomycetes</taxon>
        <taxon>Hypocreomycetidae</taxon>
        <taxon>Hypocreales</taxon>
        <taxon>Stachybotryaceae</taxon>
        <taxon>Stachybotrys</taxon>
    </lineage>
</organism>
<dbReference type="GO" id="GO:0000795">
    <property type="term" value="C:synaptonemal complex"/>
    <property type="evidence" value="ECO:0007669"/>
    <property type="project" value="InterPro"/>
</dbReference>
<dbReference type="Pfam" id="PF14634">
    <property type="entry name" value="zf-RING_5"/>
    <property type="match status" value="1"/>
</dbReference>
<dbReference type="AlphaFoldDB" id="A0A084AMR5"/>
<dbReference type="GO" id="GO:0008270">
    <property type="term" value="F:zinc ion binding"/>
    <property type="evidence" value="ECO:0007669"/>
    <property type="project" value="UniProtKB-KW"/>
</dbReference>
<evidence type="ECO:0000256" key="3">
    <source>
        <dbReference type="ARBA" id="ARBA00022833"/>
    </source>
</evidence>
<dbReference type="Proteomes" id="UP000028045">
    <property type="component" value="Unassembled WGS sequence"/>
</dbReference>
<dbReference type="PROSITE" id="PS50089">
    <property type="entry name" value="ZF_RING_2"/>
    <property type="match status" value="1"/>
</dbReference>
<evidence type="ECO:0000256" key="2">
    <source>
        <dbReference type="ARBA" id="ARBA00022771"/>
    </source>
</evidence>
<dbReference type="Gene3D" id="3.30.40.10">
    <property type="entry name" value="Zinc/RING finger domain, C3HC4 (zinc finger)"/>
    <property type="match status" value="1"/>
</dbReference>
<evidence type="ECO:0000259" key="7">
    <source>
        <dbReference type="PROSITE" id="PS50089"/>
    </source>
</evidence>
<evidence type="ECO:0000313" key="8">
    <source>
        <dbReference type="EMBL" id="KEY66594.1"/>
    </source>
</evidence>
<evidence type="ECO:0000256" key="6">
    <source>
        <dbReference type="SAM" id="MobiDB-lite"/>
    </source>
</evidence>
<gene>
    <name evidence="8" type="ORF">S7711_01888</name>
</gene>
<keyword evidence="2 4" id="KW-0863">Zinc-finger</keyword>
<feature type="coiled-coil region" evidence="5">
    <location>
        <begin position="113"/>
        <end position="165"/>
    </location>
</feature>
<evidence type="ECO:0000256" key="1">
    <source>
        <dbReference type="ARBA" id="ARBA00022723"/>
    </source>
</evidence>
<dbReference type="InterPro" id="IPR017907">
    <property type="entry name" value="Znf_RING_CS"/>
</dbReference>
<dbReference type="PROSITE" id="PS00518">
    <property type="entry name" value="ZF_RING_1"/>
    <property type="match status" value="1"/>
</dbReference>
<keyword evidence="3" id="KW-0862">Zinc</keyword>
<accession>A0A084AMR5</accession>
<name>A0A084AMR5_STACB</name>